<dbReference type="STRING" id="479431.Namu_1942"/>
<dbReference type="AlphaFoldDB" id="C8XHC5"/>
<dbReference type="EMBL" id="CP001737">
    <property type="protein sequence ID" value="ACV78331.1"/>
    <property type="molecule type" value="Genomic_DNA"/>
</dbReference>
<dbReference type="KEGG" id="nml:Namu_1942"/>
<dbReference type="Proteomes" id="UP000002218">
    <property type="component" value="Chromosome"/>
</dbReference>
<dbReference type="OrthoDB" id="3217562at2"/>
<evidence type="ECO:0000313" key="3">
    <source>
        <dbReference type="Proteomes" id="UP000002218"/>
    </source>
</evidence>
<accession>C8XHC5</accession>
<feature type="region of interest" description="Disordered" evidence="1">
    <location>
        <begin position="69"/>
        <end position="91"/>
    </location>
</feature>
<sequence>MTTNAERIRSLRERRGWTQLEVAQHLDRLAWTQSGKHVGVNADMVAKWERGVKAPSRRYQDLLACLFDDDHRNPPATSEPNRQPEGPETDPIDVLVARTGLLLDQLGRDALILRPRVLEVWGAEALRRRSLLKLVTLAPALALVSHGGTDASSHTGTAASLANLADGYQRLYHITAPTLLITPVVAHLDVTRELLREARTACLRRALLKNQAQVALLAGRISFFDLNDAIAARGYYALAIESAIEAGAHHLTSAALGHTAFIPAAEKRITSAVQYLDQANTVLGRDPHHRLVSWLAAVGSEITANAGSARESLDYIDRARTAFSRPRLAPELPWFDFFDESRLNGFAGYASLRADRHDEALALLSVTLSNLPDQAVKQRAVVLADLATAHLSQGNVDQACAIAIDAVDRLRQAGYATGVDRLRALRSHLAPWATSTAVRDLDQHLALAA</sequence>
<protein>
    <recommendedName>
        <fullName evidence="4">Transcriptional regulator, XRE family</fullName>
    </recommendedName>
</protein>
<dbReference type="RefSeq" id="WP_015747232.1">
    <property type="nucleotide sequence ID" value="NC_013235.1"/>
</dbReference>
<dbReference type="CDD" id="cd00093">
    <property type="entry name" value="HTH_XRE"/>
    <property type="match status" value="1"/>
</dbReference>
<evidence type="ECO:0008006" key="4">
    <source>
        <dbReference type="Google" id="ProtNLM"/>
    </source>
</evidence>
<gene>
    <name evidence="2" type="ordered locus">Namu_1942</name>
</gene>
<dbReference type="InParanoid" id="C8XHC5"/>
<dbReference type="HOGENOM" id="CLU_037000_0_0_11"/>
<reference evidence="3" key="1">
    <citation type="submission" date="2009-09" db="EMBL/GenBank/DDBJ databases">
        <title>The complete genome of Nakamurella multipartita DSM 44233.</title>
        <authorList>
            <consortium name="US DOE Joint Genome Institute (JGI-PGF)"/>
            <person name="Lucas S."/>
            <person name="Copeland A."/>
            <person name="Lapidus A."/>
            <person name="Glavina del Rio T."/>
            <person name="Dalin E."/>
            <person name="Tice H."/>
            <person name="Bruce D."/>
            <person name="Goodwin L."/>
            <person name="Pitluck S."/>
            <person name="Kyrpides N."/>
            <person name="Mavromatis K."/>
            <person name="Ivanova N."/>
            <person name="Ovchinnikova G."/>
            <person name="Sims D."/>
            <person name="Meincke L."/>
            <person name="Brettin T."/>
            <person name="Detter J.C."/>
            <person name="Han C."/>
            <person name="Larimer F."/>
            <person name="Land M."/>
            <person name="Hauser L."/>
            <person name="Markowitz V."/>
            <person name="Cheng J.-F."/>
            <person name="Hugenholtz P."/>
            <person name="Woyke T."/>
            <person name="Wu D."/>
            <person name="Klenk H.-P."/>
            <person name="Eisen J.A."/>
        </authorList>
    </citation>
    <scope>NUCLEOTIDE SEQUENCE [LARGE SCALE GENOMIC DNA]</scope>
    <source>
        <strain evidence="3">ATCC 700099 / DSM 44233 / CIP 104796 / JCM 9543 / NBRC 105858 / Y-104</strain>
    </source>
</reference>
<dbReference type="GO" id="GO:0003677">
    <property type="term" value="F:DNA binding"/>
    <property type="evidence" value="ECO:0007669"/>
    <property type="project" value="InterPro"/>
</dbReference>
<dbReference type="InterPro" id="IPR010982">
    <property type="entry name" value="Lambda_DNA-bd_dom_sf"/>
</dbReference>
<dbReference type="Gene3D" id="1.10.260.40">
    <property type="entry name" value="lambda repressor-like DNA-binding domains"/>
    <property type="match status" value="1"/>
</dbReference>
<keyword evidence="3" id="KW-1185">Reference proteome</keyword>
<proteinExistence type="predicted"/>
<evidence type="ECO:0000313" key="2">
    <source>
        <dbReference type="EMBL" id="ACV78331.1"/>
    </source>
</evidence>
<reference evidence="2 3" key="2">
    <citation type="journal article" date="2010" name="Stand. Genomic Sci.">
        <title>Complete genome sequence of Nakamurella multipartita type strain (Y-104).</title>
        <authorList>
            <person name="Tice H."/>
            <person name="Mayilraj S."/>
            <person name="Sims D."/>
            <person name="Lapidus A."/>
            <person name="Nolan M."/>
            <person name="Lucas S."/>
            <person name="Glavina Del Rio T."/>
            <person name="Copeland A."/>
            <person name="Cheng J.F."/>
            <person name="Meincke L."/>
            <person name="Bruce D."/>
            <person name="Goodwin L."/>
            <person name="Pitluck S."/>
            <person name="Ivanova N."/>
            <person name="Mavromatis K."/>
            <person name="Ovchinnikova G."/>
            <person name="Pati A."/>
            <person name="Chen A."/>
            <person name="Palaniappan K."/>
            <person name="Land M."/>
            <person name="Hauser L."/>
            <person name="Chang Y.J."/>
            <person name="Jeffries C.D."/>
            <person name="Detter J.C."/>
            <person name="Brettin T."/>
            <person name="Rohde M."/>
            <person name="Goker M."/>
            <person name="Bristow J."/>
            <person name="Eisen J.A."/>
            <person name="Markowitz V."/>
            <person name="Hugenholtz P."/>
            <person name="Kyrpides N.C."/>
            <person name="Klenk H.P."/>
            <person name="Chen F."/>
        </authorList>
    </citation>
    <scope>NUCLEOTIDE SEQUENCE [LARGE SCALE GENOMIC DNA]</scope>
    <source>
        <strain evidence="3">ATCC 700099 / DSM 44233 / CIP 104796 / JCM 9543 / NBRC 105858 / Y-104</strain>
    </source>
</reference>
<dbReference type="InterPro" id="IPR001387">
    <property type="entry name" value="Cro/C1-type_HTH"/>
</dbReference>
<organism evidence="2 3">
    <name type="scientific">Nakamurella multipartita (strain ATCC 700099 / DSM 44233 / CIP 104796 / JCM 9543 / NBRC 105858 / Y-104)</name>
    <name type="common">Microsphaera multipartita</name>
    <dbReference type="NCBI Taxonomy" id="479431"/>
    <lineage>
        <taxon>Bacteria</taxon>
        <taxon>Bacillati</taxon>
        <taxon>Actinomycetota</taxon>
        <taxon>Actinomycetes</taxon>
        <taxon>Nakamurellales</taxon>
        <taxon>Nakamurellaceae</taxon>
        <taxon>Nakamurella</taxon>
    </lineage>
</organism>
<name>C8XHC5_NAKMY</name>
<evidence type="ECO:0000256" key="1">
    <source>
        <dbReference type="SAM" id="MobiDB-lite"/>
    </source>
</evidence>
<dbReference type="SUPFAM" id="SSF47413">
    <property type="entry name" value="lambda repressor-like DNA-binding domains"/>
    <property type="match status" value="1"/>
</dbReference>
<dbReference type="eggNOG" id="COG1396">
    <property type="taxonomic scope" value="Bacteria"/>
</dbReference>